<feature type="domain" description="Haemin-degrading HemS/ChuX" evidence="1">
    <location>
        <begin position="32"/>
        <end position="155"/>
    </location>
</feature>
<sequence length="354" mass="38880">MTDSAPLTPDALRAFMADNPKMRSRDQANRLGISEAQLVAAHIGRGVTAIAAHPDQVMGAAQRLGEVMALTRNESCVHEKVGRYDNYHSGQHTAMVLTEDIDLRMFPSHWRHAFMVETESETGPRRSLQVFDAAGDAVHKIFLRDGSSLTAWEALRLSLALPDQSESLTVAARTPPEAAKSNPDKIEVLREEWRRMTDTHQFLRLTSKLRMNRLGAYRIAGAPFVRALAPEAVNTLLTQLAQAGTEVMIFVGNRGCIQIHSGPVVTLKPMGPWQNVMDPGFNLHLRLDHVAEVWAVDKPTQRGAAISVEAFDAQGSLIFQIFGLGKEGRDSRAAFGRVVKALPALHNADTEALT</sequence>
<evidence type="ECO:0000313" key="3">
    <source>
        <dbReference type="Proteomes" id="UP000192273"/>
    </source>
</evidence>
<dbReference type="RefSeq" id="WP_081507021.1">
    <property type="nucleotide sequence ID" value="NZ_CP020474.1"/>
</dbReference>
<gene>
    <name evidence="2" type="primary">hemS</name>
    <name evidence="2" type="ORF">ROSMUCSMR3_01669</name>
</gene>
<dbReference type="Pfam" id="PF05171">
    <property type="entry name" value="HemS"/>
    <property type="match status" value="2"/>
</dbReference>
<evidence type="ECO:0000313" key="2">
    <source>
        <dbReference type="EMBL" id="ARE83146.1"/>
    </source>
</evidence>
<dbReference type="InterPro" id="IPR053733">
    <property type="entry name" value="Heme_Transport_Util_sf"/>
</dbReference>
<dbReference type="InterPro" id="IPR007845">
    <property type="entry name" value="HemS/ChuX_dom"/>
</dbReference>
<organism evidence="2 3">
    <name type="scientific">Roseovarius mucosus</name>
    <dbReference type="NCBI Taxonomy" id="215743"/>
    <lineage>
        <taxon>Bacteria</taxon>
        <taxon>Pseudomonadati</taxon>
        <taxon>Pseudomonadota</taxon>
        <taxon>Alphaproteobacteria</taxon>
        <taxon>Rhodobacterales</taxon>
        <taxon>Roseobacteraceae</taxon>
        <taxon>Roseovarius</taxon>
    </lineage>
</organism>
<protein>
    <submittedName>
        <fullName evidence="2">Hemin transport protein HemS</fullName>
    </submittedName>
</protein>
<dbReference type="EMBL" id="CP020474">
    <property type="protein sequence ID" value="ARE83146.1"/>
    <property type="molecule type" value="Genomic_DNA"/>
</dbReference>
<dbReference type="OrthoDB" id="316630at2"/>
<dbReference type="CDD" id="cd16830">
    <property type="entry name" value="HemS-like_N"/>
    <property type="match status" value="1"/>
</dbReference>
<keyword evidence="3" id="KW-1185">Reference proteome</keyword>
<dbReference type="SUPFAM" id="SSF144064">
    <property type="entry name" value="Heme iron utilization protein-like"/>
    <property type="match status" value="1"/>
</dbReference>
<dbReference type="Gene3D" id="3.40.1570.10">
    <property type="entry name" value="HemS/ChuS/ChuX like domains"/>
    <property type="match status" value="2"/>
</dbReference>
<name>A0A1V0RN65_9RHOB</name>
<proteinExistence type="predicted"/>
<accession>A0A1V0RN65</accession>
<evidence type="ECO:0000259" key="1">
    <source>
        <dbReference type="Pfam" id="PF05171"/>
    </source>
</evidence>
<dbReference type="KEGG" id="rmm:ROSMUCSMR3_01669"/>
<dbReference type="GO" id="GO:0006826">
    <property type="term" value="P:iron ion transport"/>
    <property type="evidence" value="ECO:0007669"/>
    <property type="project" value="InterPro"/>
</dbReference>
<dbReference type="AlphaFoldDB" id="A0A1V0RN65"/>
<dbReference type="Proteomes" id="UP000192273">
    <property type="component" value="Chromosome"/>
</dbReference>
<dbReference type="CDD" id="cd16831">
    <property type="entry name" value="HemS-like_C"/>
    <property type="match status" value="1"/>
</dbReference>
<feature type="domain" description="Haemin-degrading HemS/ChuX" evidence="1">
    <location>
        <begin position="211"/>
        <end position="342"/>
    </location>
</feature>
<reference evidence="2 3" key="1">
    <citation type="submission" date="2017-03" db="EMBL/GenBank/DDBJ databases">
        <title>Genome Sequence of Roseovarius mucosus strain SMR3 Isolated from a culture of the Diatom Skeletonema marinoi.</title>
        <authorList>
            <person name="Topel M."/>
            <person name="Pinder M."/>
            <person name="Johansson O.N."/>
            <person name="Kourtchenko O."/>
            <person name="Godhe A."/>
            <person name="Clarke A.K."/>
        </authorList>
    </citation>
    <scope>NUCLEOTIDE SEQUENCE [LARGE SCALE GENOMIC DNA]</scope>
    <source>
        <strain evidence="2 3">SMR3</strain>
    </source>
</reference>